<dbReference type="GO" id="GO:0016042">
    <property type="term" value="P:lipid catabolic process"/>
    <property type="evidence" value="ECO:0007669"/>
    <property type="project" value="UniProtKB-KW"/>
</dbReference>
<dbReference type="InterPro" id="IPR029058">
    <property type="entry name" value="AB_hydrolase_fold"/>
</dbReference>
<evidence type="ECO:0000313" key="11">
    <source>
        <dbReference type="Proteomes" id="UP000075901"/>
    </source>
</evidence>
<evidence type="ECO:0000256" key="2">
    <source>
        <dbReference type="ARBA" id="ARBA00022729"/>
    </source>
</evidence>
<evidence type="ECO:0000256" key="5">
    <source>
        <dbReference type="ARBA" id="ARBA00023098"/>
    </source>
</evidence>
<dbReference type="EnsemblMetazoa" id="AMAM005468-RA">
    <property type="protein sequence ID" value="AMAM005468-PA"/>
    <property type="gene ID" value="AMAM005468"/>
</dbReference>
<evidence type="ECO:0000256" key="1">
    <source>
        <dbReference type="ARBA" id="ARBA00010701"/>
    </source>
</evidence>
<keyword evidence="2" id="KW-0732">Signal</keyword>
<sequence length="437" mass="49428">MASDTIERMIVSCGSSAGQLTALLLSSIVLLSFGAKFQITEAASSRQRPGDVNDVGSYFAIEVEDGALRTPDLITKYGYPVESHEATGADGYIISLTRIPPKKPRHRTPMLLVHGLLASSADFLIIGPNNSLAYLLADRDYDVWLADMRGNRYSQGHTRLNSSSPEYWDFSWHEMGYYDLPAAIDYILRQTGARQLNYIGHSQGTTVFFVMASSRPEYNEKIAHMYALSPAVCLKRVRSPPVRWLLQHVFALKDLFDAFGVQQFLPHTSSQYEMSRILCPLNDPNNICMQVVSMTVGPNPDMTDMTAMQVLTGHDPAGASVKQLLHYAQLQRSGKFRQFDYGRRNNTERYSHWNPPAYNLSAVTAPVTIFYAVNDWLIDPRDVVRFSRLLTKPPTMHLVEDENFNHLDFTMAKNARSMVYERILSDLEQRERSNLIL</sequence>
<feature type="active site" description="Charge relay system" evidence="8">
    <location>
        <position position="406"/>
    </location>
</feature>
<dbReference type="VEuPathDB" id="VectorBase:AMAM005468"/>
<evidence type="ECO:0000256" key="3">
    <source>
        <dbReference type="ARBA" id="ARBA00022801"/>
    </source>
</evidence>
<evidence type="ECO:0000256" key="4">
    <source>
        <dbReference type="ARBA" id="ARBA00022963"/>
    </source>
</evidence>
<protein>
    <recommendedName>
        <fullName evidence="7">Lipase</fullName>
    </recommendedName>
</protein>
<keyword evidence="3 7" id="KW-0378">Hydrolase</keyword>
<evidence type="ECO:0000313" key="10">
    <source>
        <dbReference type="EnsemblMetazoa" id="AMAM005468-PA"/>
    </source>
</evidence>
<evidence type="ECO:0000256" key="8">
    <source>
        <dbReference type="PIRSR" id="PIRSR000862-1"/>
    </source>
</evidence>
<keyword evidence="11" id="KW-1185">Reference proteome</keyword>
<dbReference type="FunFam" id="3.40.50.1820:FF:000057">
    <property type="entry name" value="Lipase"/>
    <property type="match status" value="1"/>
</dbReference>
<reference evidence="10" key="2">
    <citation type="submission" date="2020-05" db="UniProtKB">
        <authorList>
            <consortium name="EnsemblMetazoa"/>
        </authorList>
    </citation>
    <scope>IDENTIFICATION</scope>
    <source>
        <strain evidence="10">maculatus3</strain>
    </source>
</reference>
<evidence type="ECO:0000256" key="7">
    <source>
        <dbReference type="PIRNR" id="PIRNR000862"/>
    </source>
</evidence>
<dbReference type="AlphaFoldDB" id="A0A182SF07"/>
<dbReference type="GO" id="GO:0016788">
    <property type="term" value="F:hydrolase activity, acting on ester bonds"/>
    <property type="evidence" value="ECO:0007669"/>
    <property type="project" value="InterPro"/>
</dbReference>
<proteinExistence type="inferred from homology"/>
<keyword evidence="5" id="KW-0443">Lipid metabolism</keyword>
<dbReference type="Pfam" id="PF00561">
    <property type="entry name" value="Abhydrolase_1"/>
    <property type="match status" value="1"/>
</dbReference>
<feature type="active site" description="Charge relay system" evidence="8">
    <location>
        <position position="375"/>
    </location>
</feature>
<name>A0A182SF07_9DIPT</name>
<comment type="similarity">
    <text evidence="1 7">Belongs to the AB hydrolase superfamily. Lipase family.</text>
</comment>
<dbReference type="InterPro" id="IPR000073">
    <property type="entry name" value="AB_hydrolase_1"/>
</dbReference>
<dbReference type="PIRSF" id="PIRSF000862">
    <property type="entry name" value="Steryl_ester_lip"/>
    <property type="match status" value="1"/>
</dbReference>
<dbReference type="SUPFAM" id="SSF53474">
    <property type="entry name" value="alpha/beta-Hydrolases"/>
    <property type="match status" value="1"/>
</dbReference>
<keyword evidence="4 7" id="KW-0442">Lipid degradation</keyword>
<dbReference type="InterPro" id="IPR025483">
    <property type="entry name" value="Lipase_euk"/>
</dbReference>
<organism evidence="10 11">
    <name type="scientific">Anopheles maculatus</name>
    <dbReference type="NCBI Taxonomy" id="74869"/>
    <lineage>
        <taxon>Eukaryota</taxon>
        <taxon>Metazoa</taxon>
        <taxon>Ecdysozoa</taxon>
        <taxon>Arthropoda</taxon>
        <taxon>Hexapoda</taxon>
        <taxon>Insecta</taxon>
        <taxon>Pterygota</taxon>
        <taxon>Neoptera</taxon>
        <taxon>Endopterygota</taxon>
        <taxon>Diptera</taxon>
        <taxon>Nematocera</taxon>
        <taxon>Culicoidea</taxon>
        <taxon>Culicidae</taxon>
        <taxon>Anophelinae</taxon>
        <taxon>Anopheles</taxon>
        <taxon>Anopheles maculatus group</taxon>
    </lineage>
</organism>
<keyword evidence="6" id="KW-0325">Glycoprotein</keyword>
<evidence type="ECO:0000256" key="6">
    <source>
        <dbReference type="ARBA" id="ARBA00023180"/>
    </source>
</evidence>
<dbReference type="Gene3D" id="3.40.50.1820">
    <property type="entry name" value="alpha/beta hydrolase"/>
    <property type="match status" value="1"/>
</dbReference>
<evidence type="ECO:0000259" key="9">
    <source>
        <dbReference type="Pfam" id="PF00561"/>
    </source>
</evidence>
<feature type="active site" description="Nucleophile" evidence="8">
    <location>
        <position position="202"/>
    </location>
</feature>
<dbReference type="PANTHER" id="PTHR11005">
    <property type="entry name" value="LYSOSOMAL ACID LIPASE-RELATED"/>
    <property type="match status" value="1"/>
</dbReference>
<dbReference type="Proteomes" id="UP000075901">
    <property type="component" value="Unassembled WGS sequence"/>
</dbReference>
<feature type="domain" description="AB hydrolase-1" evidence="9">
    <location>
        <begin position="109"/>
        <end position="402"/>
    </location>
</feature>
<accession>A0A182SF07</accession>
<reference evidence="11" key="1">
    <citation type="submission" date="2013-09" db="EMBL/GenBank/DDBJ databases">
        <title>The Genome Sequence of Anopheles maculatus species B.</title>
        <authorList>
            <consortium name="The Broad Institute Genomics Platform"/>
            <person name="Neafsey D.E."/>
            <person name="Besansky N."/>
            <person name="Howell P."/>
            <person name="Walton C."/>
            <person name="Young S.K."/>
            <person name="Zeng Q."/>
            <person name="Gargeya S."/>
            <person name="Fitzgerald M."/>
            <person name="Haas B."/>
            <person name="Abouelleil A."/>
            <person name="Allen A.W."/>
            <person name="Alvarado L."/>
            <person name="Arachchi H.M."/>
            <person name="Berlin A.M."/>
            <person name="Chapman S.B."/>
            <person name="Gainer-Dewar J."/>
            <person name="Goldberg J."/>
            <person name="Griggs A."/>
            <person name="Gujja S."/>
            <person name="Hansen M."/>
            <person name="Howarth C."/>
            <person name="Imamovic A."/>
            <person name="Ireland A."/>
            <person name="Larimer J."/>
            <person name="McCowan C."/>
            <person name="Murphy C."/>
            <person name="Pearson M."/>
            <person name="Poon T.W."/>
            <person name="Priest M."/>
            <person name="Roberts A."/>
            <person name="Saif S."/>
            <person name="Shea T."/>
            <person name="Sisk P."/>
            <person name="Sykes S."/>
            <person name="Wortman J."/>
            <person name="Nusbaum C."/>
            <person name="Birren B."/>
        </authorList>
    </citation>
    <scope>NUCLEOTIDE SEQUENCE [LARGE SCALE GENOMIC DNA]</scope>
    <source>
        <strain evidence="11">maculatus3</strain>
    </source>
</reference>